<dbReference type="InParanoid" id="Q2LWT1"/>
<evidence type="ECO:0000313" key="1">
    <source>
        <dbReference type="EMBL" id="ABC78541.1"/>
    </source>
</evidence>
<dbReference type="InterPro" id="IPR007446">
    <property type="entry name" value="PilP"/>
</dbReference>
<dbReference type="OrthoDB" id="9788988at2"/>
<reference evidence="1 2" key="1">
    <citation type="journal article" date="2007" name="Proc. Natl. Acad. Sci. U.S.A.">
        <title>The genome of Syntrophus aciditrophicus: life at the thermodynamic limit of microbial growth.</title>
        <authorList>
            <person name="McInerney M.J."/>
            <person name="Rohlin L."/>
            <person name="Mouttaki H."/>
            <person name="Kim U."/>
            <person name="Krupp R.S."/>
            <person name="Rios-Hernandez L."/>
            <person name="Sieber J."/>
            <person name="Struchtemeyer C.G."/>
            <person name="Bhattacharyya A."/>
            <person name="Campbell J.W."/>
            <person name="Gunsalus R.P."/>
        </authorList>
    </citation>
    <scope>NUCLEOTIDE SEQUENCE [LARGE SCALE GENOMIC DNA]</scope>
    <source>
        <strain evidence="1 2">SB</strain>
    </source>
</reference>
<dbReference type="RefSeq" id="WP_011418560.1">
    <property type="nucleotide sequence ID" value="NC_007759.1"/>
</dbReference>
<dbReference type="KEGG" id="sat:SYN_01773"/>
<protein>
    <submittedName>
        <fullName evidence="1">Hypothetical exported protein</fullName>
    </submittedName>
</protein>
<dbReference type="eggNOG" id="COG3168">
    <property type="taxonomic scope" value="Bacteria"/>
</dbReference>
<dbReference type="Pfam" id="PF04351">
    <property type="entry name" value="PilP"/>
    <property type="match status" value="1"/>
</dbReference>
<dbReference type="STRING" id="56780.SYN_01773"/>
<accession>Q2LWT1</accession>
<dbReference type="Proteomes" id="UP000001933">
    <property type="component" value="Chromosome"/>
</dbReference>
<name>Q2LWT1_SYNAS</name>
<dbReference type="Gene3D" id="2.30.30.830">
    <property type="match status" value="1"/>
</dbReference>
<dbReference type="AlphaFoldDB" id="Q2LWT1"/>
<sequence>MNKQKKRPKRSRRFSGVILVCMFLIVLLSAGQGWTAPSSPVPPLNYSYHALGKPDPFIPFVEKELSRKKVKNRKRTKPLSIFPLQRASVGQFKLIGIAGNEQGRTAMVTNAQGRSFPVFVGTVIGLHGGQVTQILEDRVIVEEKATSGKGRHKTRRISLKLQNVD</sequence>
<proteinExistence type="predicted"/>
<dbReference type="EMBL" id="CP000252">
    <property type="protein sequence ID" value="ABC78541.1"/>
    <property type="molecule type" value="Genomic_DNA"/>
</dbReference>
<evidence type="ECO:0000313" key="2">
    <source>
        <dbReference type="Proteomes" id="UP000001933"/>
    </source>
</evidence>
<dbReference type="HOGENOM" id="CLU_1624452_0_0_7"/>
<organism evidence="1 2">
    <name type="scientific">Syntrophus aciditrophicus (strain SB)</name>
    <dbReference type="NCBI Taxonomy" id="56780"/>
    <lineage>
        <taxon>Bacteria</taxon>
        <taxon>Pseudomonadati</taxon>
        <taxon>Thermodesulfobacteriota</taxon>
        <taxon>Syntrophia</taxon>
        <taxon>Syntrophales</taxon>
        <taxon>Syntrophaceae</taxon>
        <taxon>Syntrophus</taxon>
    </lineage>
</organism>
<gene>
    <name evidence="1" type="ORF">SYN_01773</name>
</gene>
<keyword evidence="2" id="KW-1185">Reference proteome</keyword>